<protein>
    <submittedName>
        <fullName evidence="2">Uncharacterized protein</fullName>
    </submittedName>
</protein>
<dbReference type="InterPro" id="IPR027417">
    <property type="entry name" value="P-loop_NTPase"/>
</dbReference>
<dbReference type="Proteomes" id="UP000243217">
    <property type="component" value="Unassembled WGS sequence"/>
</dbReference>
<comment type="caution">
    <text evidence="2">The sequence shown here is derived from an EMBL/GenBank/DDBJ whole genome shotgun (WGS) entry which is preliminary data.</text>
</comment>
<reference evidence="2 3" key="1">
    <citation type="journal article" date="2014" name="Genome Biol. Evol.">
        <title>The secreted proteins of Achlya hypogyna and Thraustotheca clavata identify the ancestral oomycete secretome and reveal gene acquisitions by horizontal gene transfer.</title>
        <authorList>
            <person name="Misner I."/>
            <person name="Blouin N."/>
            <person name="Leonard G."/>
            <person name="Richards T.A."/>
            <person name="Lane C.E."/>
        </authorList>
    </citation>
    <scope>NUCLEOTIDE SEQUENCE [LARGE SCALE GENOMIC DNA]</scope>
    <source>
        <strain evidence="2 3">ATCC 34112</strain>
    </source>
</reference>
<dbReference type="Pfam" id="PF13500">
    <property type="entry name" value="AAA_26"/>
    <property type="match status" value="1"/>
</dbReference>
<keyword evidence="1" id="KW-0315">Glutamine amidotransferase</keyword>
<dbReference type="PANTHER" id="PTHR21343:SF10">
    <property type="entry name" value="DRTGG DOMAIN-CONTAINING PROTEIN"/>
    <property type="match status" value="1"/>
</dbReference>
<evidence type="ECO:0000313" key="3">
    <source>
        <dbReference type="Proteomes" id="UP000243217"/>
    </source>
</evidence>
<dbReference type="SUPFAM" id="SSF52540">
    <property type="entry name" value="P-loop containing nucleoside triphosphate hydrolases"/>
    <property type="match status" value="1"/>
</dbReference>
<dbReference type="AlphaFoldDB" id="A0A1V9ZZK6"/>
<evidence type="ECO:0000313" key="2">
    <source>
        <dbReference type="EMBL" id="OQS03399.1"/>
    </source>
</evidence>
<gene>
    <name evidence="2" type="ORF">THRCLA_04300</name>
</gene>
<proteinExistence type="predicted"/>
<dbReference type="PANTHER" id="PTHR21343">
    <property type="entry name" value="DETHIOBIOTIN SYNTHETASE"/>
    <property type="match status" value="1"/>
</dbReference>
<evidence type="ECO:0000256" key="1">
    <source>
        <dbReference type="ARBA" id="ARBA00022962"/>
    </source>
</evidence>
<dbReference type="OrthoDB" id="426250at2759"/>
<accession>A0A1V9ZZK6</accession>
<sequence length="371" mass="40867">MEIELRGTVPSDVLSLLRGLVPLYQLQIRMELTDEPLKMIVRSHLSVKTCNNYEELLQELQRVFTWKEEDKKESMRLFIAGDKSQVGKSTTCMALLGALLQLGYQPHELAYIKPATQCEAPQMISSFCEFHGIDAVPIGPVVFYSGFTRAFIEGNDRQEASKMLLEQIQDKVNELSLHKRIVLIDGVGYPSVGSICGVSNAQVATALAPISVVLVGKAGVGDAVDSFNLNATYFKHHGVRVLGGIFNKLPLEGYYSLENCKAIVSKYFEATEYKAYGFVPQFTMSETTTEGQYAHIINNFTSSVNVQAILDDARAVPAQKQIVSTITIPQKRPLSPLPLQPQKKSRPLTIKLPSRSAIQAKAALDGAIKSS</sequence>
<organism evidence="2 3">
    <name type="scientific">Thraustotheca clavata</name>
    <dbReference type="NCBI Taxonomy" id="74557"/>
    <lineage>
        <taxon>Eukaryota</taxon>
        <taxon>Sar</taxon>
        <taxon>Stramenopiles</taxon>
        <taxon>Oomycota</taxon>
        <taxon>Saprolegniomycetes</taxon>
        <taxon>Saprolegniales</taxon>
        <taxon>Achlyaceae</taxon>
        <taxon>Thraustotheca</taxon>
    </lineage>
</organism>
<name>A0A1V9ZZK6_9STRA</name>
<dbReference type="Gene3D" id="3.40.50.300">
    <property type="entry name" value="P-loop containing nucleotide triphosphate hydrolases"/>
    <property type="match status" value="1"/>
</dbReference>
<dbReference type="EMBL" id="JNBS01000913">
    <property type="protein sequence ID" value="OQS03399.1"/>
    <property type="molecule type" value="Genomic_DNA"/>
</dbReference>
<keyword evidence="3" id="KW-1185">Reference proteome</keyword>